<organism evidence="12 13">
    <name type="scientific">Pseudorhodoplanes sinuspersici</name>
    <dbReference type="NCBI Taxonomy" id="1235591"/>
    <lineage>
        <taxon>Bacteria</taxon>
        <taxon>Pseudomonadati</taxon>
        <taxon>Pseudomonadota</taxon>
        <taxon>Alphaproteobacteria</taxon>
        <taxon>Hyphomicrobiales</taxon>
        <taxon>Pseudorhodoplanes</taxon>
    </lineage>
</organism>
<dbReference type="FunFam" id="3.10.20.810:FF:000001">
    <property type="entry name" value="Histidine biosynthesis bifunctional protein HisIE"/>
    <property type="match status" value="1"/>
</dbReference>
<evidence type="ECO:0000256" key="10">
    <source>
        <dbReference type="ARBA" id="ARBA00023102"/>
    </source>
</evidence>
<evidence type="ECO:0000256" key="7">
    <source>
        <dbReference type="ARBA" id="ARBA00022490"/>
    </source>
</evidence>
<evidence type="ECO:0000256" key="9">
    <source>
        <dbReference type="ARBA" id="ARBA00022801"/>
    </source>
</evidence>
<dbReference type="Pfam" id="PF01502">
    <property type="entry name" value="PRA-CH"/>
    <property type="match status" value="1"/>
</dbReference>
<comment type="pathway">
    <text evidence="4">Amino-acid biosynthesis; L-histidine biosynthesis; L-histidine from 5-phospho-alpha-D-ribose 1-diphosphate: step 2/9.</text>
</comment>
<dbReference type="Proteomes" id="UP000194137">
    <property type="component" value="Chromosome"/>
</dbReference>
<evidence type="ECO:0000313" key="12">
    <source>
        <dbReference type="EMBL" id="ARQ01262.1"/>
    </source>
</evidence>
<dbReference type="Gene3D" id="3.10.20.810">
    <property type="entry name" value="Phosphoribosyl-AMP cyclohydrolase"/>
    <property type="match status" value="1"/>
</dbReference>
<comment type="pathway">
    <text evidence="3 11">Amino-acid biosynthesis; L-histidine biosynthesis; L-histidine from 5-phospho-alpha-D-ribose 1-diphosphate: step 3/9.</text>
</comment>
<protein>
    <recommendedName>
        <fullName evidence="11">Phosphoribosyl-AMP cyclohydrolase</fullName>
        <shortName evidence="11">PRA-CH</shortName>
        <ecNumber evidence="11">3.5.4.19</ecNumber>
    </recommendedName>
</protein>
<proteinExistence type="inferred from homology"/>
<feature type="binding site" evidence="11">
    <location>
        <position position="85"/>
    </location>
    <ligand>
        <name>Zn(2+)</name>
        <dbReference type="ChEBI" id="CHEBI:29105"/>
        <note>ligand shared between dimeric partners</note>
    </ligand>
</feature>
<comment type="cofactor">
    <cofactor evidence="11">
        <name>Mg(2+)</name>
        <dbReference type="ChEBI" id="CHEBI:18420"/>
    </cofactor>
    <text evidence="11">Binds 1 Mg(2+) ion per subunit.</text>
</comment>
<dbReference type="GO" id="GO:0008270">
    <property type="term" value="F:zinc ion binding"/>
    <property type="evidence" value="ECO:0007669"/>
    <property type="project" value="UniProtKB-UniRule"/>
</dbReference>
<dbReference type="STRING" id="1235591.CAK95_20805"/>
<dbReference type="AlphaFoldDB" id="A0A1W6ZV79"/>
<comment type="similarity">
    <text evidence="11">Belongs to the PRA-CH family.</text>
</comment>
<evidence type="ECO:0000313" key="13">
    <source>
        <dbReference type="Proteomes" id="UP000194137"/>
    </source>
</evidence>
<evidence type="ECO:0000256" key="5">
    <source>
        <dbReference type="ARBA" id="ARBA00007731"/>
    </source>
</evidence>
<dbReference type="OrthoDB" id="9795769at2"/>
<evidence type="ECO:0000256" key="1">
    <source>
        <dbReference type="ARBA" id="ARBA00000024"/>
    </source>
</evidence>
<dbReference type="NCBIfam" id="NF000768">
    <property type="entry name" value="PRK00051.1"/>
    <property type="match status" value="1"/>
</dbReference>
<reference evidence="12 13" key="1">
    <citation type="submission" date="2017-05" db="EMBL/GenBank/DDBJ databases">
        <title>Full genome sequence of Pseudorhodoplanes sinuspersici.</title>
        <authorList>
            <person name="Dastgheib S.M.M."/>
            <person name="Shavandi M."/>
            <person name="Tirandaz H."/>
        </authorList>
    </citation>
    <scope>NUCLEOTIDE SEQUENCE [LARGE SCALE GENOMIC DNA]</scope>
    <source>
        <strain evidence="12 13">RIPI110</strain>
    </source>
</reference>
<evidence type="ECO:0000256" key="4">
    <source>
        <dbReference type="ARBA" id="ARBA00005204"/>
    </source>
</evidence>
<keyword evidence="13" id="KW-1185">Reference proteome</keyword>
<feature type="binding site" evidence="11">
    <location>
        <position position="109"/>
    </location>
    <ligand>
        <name>Zn(2+)</name>
        <dbReference type="ChEBI" id="CHEBI:29105"/>
        <note>ligand shared between dimeric partners</note>
    </ligand>
</feature>
<evidence type="ECO:0000256" key="3">
    <source>
        <dbReference type="ARBA" id="ARBA00005169"/>
    </source>
</evidence>
<dbReference type="GO" id="GO:0004635">
    <property type="term" value="F:phosphoribosyl-AMP cyclohydrolase activity"/>
    <property type="evidence" value="ECO:0007669"/>
    <property type="project" value="UniProtKB-UniRule"/>
</dbReference>
<dbReference type="InterPro" id="IPR002496">
    <property type="entry name" value="PRib_AMP_CycHydrolase_dom"/>
</dbReference>
<comment type="cofactor">
    <cofactor evidence="11">
        <name>Zn(2+)</name>
        <dbReference type="ChEBI" id="CHEBI:29105"/>
    </cofactor>
    <text evidence="11">Binds 1 zinc ion per subunit.</text>
</comment>
<dbReference type="SUPFAM" id="SSF141734">
    <property type="entry name" value="HisI-like"/>
    <property type="match status" value="1"/>
</dbReference>
<dbReference type="UniPathway" id="UPA00031">
    <property type="reaction ID" value="UER00008"/>
</dbReference>
<feature type="binding site" evidence="11">
    <location>
        <position position="86"/>
    </location>
    <ligand>
        <name>Mg(2+)</name>
        <dbReference type="ChEBI" id="CHEBI:18420"/>
    </ligand>
</feature>
<comment type="similarity">
    <text evidence="6">In the N-terminal section; belongs to the PRA-CH family.</text>
</comment>
<dbReference type="RefSeq" id="WP_086089656.1">
    <property type="nucleotide sequence ID" value="NZ_CP021112.1"/>
</dbReference>
<comment type="subunit">
    <text evidence="11">Homodimer.</text>
</comment>
<evidence type="ECO:0000256" key="6">
    <source>
        <dbReference type="ARBA" id="ARBA00008299"/>
    </source>
</evidence>
<dbReference type="EMBL" id="CP021112">
    <property type="protein sequence ID" value="ARQ01262.1"/>
    <property type="molecule type" value="Genomic_DNA"/>
</dbReference>
<dbReference type="GO" id="GO:0000287">
    <property type="term" value="F:magnesium ion binding"/>
    <property type="evidence" value="ECO:0007669"/>
    <property type="project" value="UniProtKB-UniRule"/>
</dbReference>
<keyword evidence="11" id="KW-0862">Zinc</keyword>
<dbReference type="InterPro" id="IPR038019">
    <property type="entry name" value="PRib_AMP_CycHydrolase_sf"/>
</dbReference>
<dbReference type="PANTHER" id="PTHR42945">
    <property type="entry name" value="HISTIDINE BIOSYNTHESIS BIFUNCTIONAL PROTEIN"/>
    <property type="match status" value="1"/>
</dbReference>
<keyword evidence="8 11" id="KW-0028">Amino-acid biosynthesis</keyword>
<comment type="catalytic activity">
    <reaction evidence="2">
        <text>1-(5-phospho-beta-D-ribosyl)-ATP + H2O = 1-(5-phospho-beta-D-ribosyl)-5'-AMP + diphosphate + H(+)</text>
        <dbReference type="Rhea" id="RHEA:22828"/>
        <dbReference type="ChEBI" id="CHEBI:15377"/>
        <dbReference type="ChEBI" id="CHEBI:15378"/>
        <dbReference type="ChEBI" id="CHEBI:33019"/>
        <dbReference type="ChEBI" id="CHEBI:59457"/>
        <dbReference type="ChEBI" id="CHEBI:73183"/>
        <dbReference type="EC" id="3.6.1.31"/>
    </reaction>
</comment>
<dbReference type="EC" id="3.5.4.19" evidence="11"/>
<sequence>MVATSEIEEGLTLLPKFDADGLVTAVATDAATGELLMVAHMNEEALAKTIASGEAHYFSRSRRKLWRKGEESGHTQRVIEMRVDCDQDAVWLRVEQKGPGACHTGRKSCFYRAVPLGQTGEAALEFREADKAFDPASAYRKD</sequence>
<accession>A0A1W6ZV79</accession>
<dbReference type="GO" id="GO:0004636">
    <property type="term" value="F:phosphoribosyl-ATP diphosphatase activity"/>
    <property type="evidence" value="ECO:0007669"/>
    <property type="project" value="UniProtKB-EC"/>
</dbReference>
<keyword evidence="10 11" id="KW-0368">Histidine biosynthesis</keyword>
<name>A0A1W6ZV79_9HYPH</name>
<keyword evidence="9 11" id="KW-0378">Hydrolase</keyword>
<comment type="function">
    <text evidence="11">Catalyzes the hydrolysis of the adenine ring of phosphoribosyl-AMP.</text>
</comment>
<dbReference type="GO" id="GO:0000105">
    <property type="term" value="P:L-histidine biosynthetic process"/>
    <property type="evidence" value="ECO:0007669"/>
    <property type="project" value="UniProtKB-UniRule"/>
</dbReference>
<keyword evidence="7 11" id="KW-0963">Cytoplasm</keyword>
<evidence type="ECO:0000256" key="11">
    <source>
        <dbReference type="HAMAP-Rule" id="MF_01021"/>
    </source>
</evidence>
<evidence type="ECO:0000256" key="2">
    <source>
        <dbReference type="ARBA" id="ARBA00001460"/>
    </source>
</evidence>
<dbReference type="KEGG" id="psin:CAK95_20805"/>
<comment type="subcellular location">
    <subcellularLocation>
        <location evidence="11">Cytoplasm</location>
    </subcellularLocation>
</comment>
<feature type="binding site" evidence="11">
    <location>
        <position position="102"/>
    </location>
    <ligand>
        <name>Zn(2+)</name>
        <dbReference type="ChEBI" id="CHEBI:29105"/>
        <note>ligand shared between dimeric partners</note>
    </ligand>
</feature>
<gene>
    <name evidence="11" type="primary">hisI</name>
    <name evidence="12" type="ORF">CAK95_20805</name>
</gene>
<comment type="similarity">
    <text evidence="5">In the C-terminal section; belongs to the PRA-PH family.</text>
</comment>
<dbReference type="InterPro" id="IPR026660">
    <property type="entry name" value="PRA-CH"/>
</dbReference>
<keyword evidence="11" id="KW-0479">Metal-binding</keyword>
<keyword evidence="11" id="KW-0460">Magnesium</keyword>
<feature type="binding site" evidence="11">
    <location>
        <position position="84"/>
    </location>
    <ligand>
        <name>Mg(2+)</name>
        <dbReference type="ChEBI" id="CHEBI:18420"/>
    </ligand>
</feature>
<dbReference type="HAMAP" id="MF_01021">
    <property type="entry name" value="HisI"/>
    <property type="match status" value="1"/>
</dbReference>
<dbReference type="PANTHER" id="PTHR42945:SF1">
    <property type="entry name" value="HISTIDINE BIOSYNTHESIS BIFUNCTIONAL PROTEIN HIS7"/>
    <property type="match status" value="1"/>
</dbReference>
<dbReference type="GO" id="GO:0005737">
    <property type="term" value="C:cytoplasm"/>
    <property type="evidence" value="ECO:0007669"/>
    <property type="project" value="UniProtKB-SubCell"/>
</dbReference>
<comment type="catalytic activity">
    <reaction evidence="1 11">
        <text>1-(5-phospho-beta-D-ribosyl)-5'-AMP + H2O = 1-(5-phospho-beta-D-ribosyl)-5-[(5-phospho-beta-D-ribosylamino)methylideneamino]imidazole-4-carboxamide</text>
        <dbReference type="Rhea" id="RHEA:20049"/>
        <dbReference type="ChEBI" id="CHEBI:15377"/>
        <dbReference type="ChEBI" id="CHEBI:58435"/>
        <dbReference type="ChEBI" id="CHEBI:59457"/>
        <dbReference type="EC" id="3.5.4.19"/>
    </reaction>
</comment>
<feature type="binding site" evidence="11">
    <location>
        <position position="88"/>
    </location>
    <ligand>
        <name>Mg(2+)</name>
        <dbReference type="ChEBI" id="CHEBI:18420"/>
    </ligand>
</feature>
<evidence type="ECO:0000256" key="8">
    <source>
        <dbReference type="ARBA" id="ARBA00022605"/>
    </source>
</evidence>